<dbReference type="PIRSF" id="PIRSF016502">
    <property type="entry name" value="Urea_transporter"/>
    <property type="match status" value="1"/>
</dbReference>
<feature type="transmembrane region" description="Helical" evidence="8">
    <location>
        <begin position="110"/>
        <end position="132"/>
    </location>
</feature>
<evidence type="ECO:0000313" key="9">
    <source>
        <dbReference type="EMBL" id="TWB75964.1"/>
    </source>
</evidence>
<dbReference type="GO" id="GO:0005886">
    <property type="term" value="C:plasma membrane"/>
    <property type="evidence" value="ECO:0007669"/>
    <property type="project" value="UniProtKB-SubCell"/>
</dbReference>
<dbReference type="PANTHER" id="PTHR10464">
    <property type="entry name" value="UREA TRANSPORTER"/>
    <property type="match status" value="1"/>
</dbReference>
<dbReference type="InterPro" id="IPR029020">
    <property type="entry name" value="Ammonium/urea_transptr"/>
</dbReference>
<dbReference type="Gene3D" id="1.10.3430.10">
    <property type="entry name" value="Ammonium transporter AmtB like domains"/>
    <property type="match status" value="1"/>
</dbReference>
<feature type="transmembrane region" description="Helical" evidence="8">
    <location>
        <begin position="84"/>
        <end position="104"/>
    </location>
</feature>
<keyword evidence="3" id="KW-1003">Cell membrane</keyword>
<dbReference type="AlphaFoldDB" id="A0A560K2F3"/>
<dbReference type="PANTHER" id="PTHR10464:SF4">
    <property type="entry name" value="UREA TRANSPORTER"/>
    <property type="match status" value="1"/>
</dbReference>
<dbReference type="Pfam" id="PF03253">
    <property type="entry name" value="UT"/>
    <property type="match status" value="1"/>
</dbReference>
<evidence type="ECO:0000256" key="2">
    <source>
        <dbReference type="ARBA" id="ARBA00005914"/>
    </source>
</evidence>
<evidence type="ECO:0000256" key="3">
    <source>
        <dbReference type="ARBA" id="ARBA00022475"/>
    </source>
</evidence>
<gene>
    <name evidence="9" type="ORF">FBZ95_104144</name>
</gene>
<comment type="similarity">
    <text evidence="2">Belongs to the urea transporter family.</text>
</comment>
<comment type="subcellular location">
    <subcellularLocation>
        <location evidence="1">Cell membrane</location>
        <topology evidence="1">Multi-pass membrane protein</topology>
    </subcellularLocation>
</comment>
<accession>A0A560K2F3</accession>
<feature type="transmembrane region" description="Helical" evidence="8">
    <location>
        <begin position="298"/>
        <end position="317"/>
    </location>
</feature>
<evidence type="ECO:0000256" key="6">
    <source>
        <dbReference type="ARBA" id="ARBA00023136"/>
    </source>
</evidence>
<name>A0A560K2F3_9BRAD</name>
<evidence type="ECO:0000256" key="4">
    <source>
        <dbReference type="ARBA" id="ARBA00022692"/>
    </source>
</evidence>
<dbReference type="Proteomes" id="UP000315914">
    <property type="component" value="Unassembled WGS sequence"/>
</dbReference>
<dbReference type="OrthoDB" id="279428at2"/>
<keyword evidence="4 8" id="KW-0812">Transmembrane</keyword>
<evidence type="ECO:0000256" key="7">
    <source>
        <dbReference type="PIRSR" id="PIRSR016502-1"/>
    </source>
</evidence>
<dbReference type="NCBIfam" id="TIGR03441">
    <property type="entry name" value="urea_trans_yut"/>
    <property type="match status" value="1"/>
</dbReference>
<feature type="transmembrane region" description="Helical" evidence="8">
    <location>
        <begin position="144"/>
        <end position="175"/>
    </location>
</feature>
<keyword evidence="10" id="KW-1185">Reference proteome</keyword>
<dbReference type="GO" id="GO:0015204">
    <property type="term" value="F:urea transmembrane transporter activity"/>
    <property type="evidence" value="ECO:0007669"/>
    <property type="project" value="InterPro"/>
</dbReference>
<dbReference type="InterPro" id="IPR004937">
    <property type="entry name" value="Urea_transporter"/>
</dbReference>
<dbReference type="STRING" id="1399419.A5906_25500"/>
<feature type="site" description="Important for channel permeability" evidence="7">
    <location>
        <position position="305"/>
    </location>
</feature>
<evidence type="ECO:0000313" key="10">
    <source>
        <dbReference type="Proteomes" id="UP000315914"/>
    </source>
</evidence>
<keyword evidence="5 8" id="KW-1133">Transmembrane helix</keyword>
<feature type="transmembrane region" description="Helical" evidence="8">
    <location>
        <begin position="274"/>
        <end position="292"/>
    </location>
</feature>
<evidence type="ECO:0000256" key="8">
    <source>
        <dbReference type="SAM" id="Phobius"/>
    </source>
</evidence>
<protein>
    <submittedName>
        <fullName evidence="9">Urea transporter</fullName>
    </submittedName>
</protein>
<feature type="transmembrane region" description="Helical" evidence="8">
    <location>
        <begin position="36"/>
        <end position="53"/>
    </location>
</feature>
<keyword evidence="6 8" id="KW-0472">Membrane</keyword>
<dbReference type="InterPro" id="IPR017807">
    <property type="entry name" value="Urea_transporter_bac"/>
</dbReference>
<evidence type="ECO:0000256" key="5">
    <source>
        <dbReference type="ARBA" id="ARBA00022989"/>
    </source>
</evidence>
<comment type="caution">
    <text evidence="9">The sequence shown here is derived from an EMBL/GenBank/DDBJ whole genome shotgun (WGS) entry which is preliminary data.</text>
</comment>
<evidence type="ECO:0000256" key="1">
    <source>
        <dbReference type="ARBA" id="ARBA00004651"/>
    </source>
</evidence>
<feature type="transmembrane region" description="Helical" evidence="8">
    <location>
        <begin position="246"/>
        <end position="267"/>
    </location>
</feature>
<proteinExistence type="inferred from homology"/>
<reference evidence="9 10" key="1">
    <citation type="submission" date="2019-06" db="EMBL/GenBank/DDBJ databases">
        <title>Genomic Encyclopedia of Type Strains, Phase IV (KMG-V): Genome sequencing to study the core and pangenomes of soil and plant-associated prokaryotes.</title>
        <authorList>
            <person name="Whitman W."/>
        </authorList>
    </citation>
    <scope>NUCLEOTIDE SEQUENCE [LARGE SCALE GENOMIC DNA]</scope>
    <source>
        <strain evidence="9 10">BR 10556</strain>
    </source>
</reference>
<organism evidence="9 10">
    <name type="scientific">Bradyrhizobium sacchari</name>
    <dbReference type="NCBI Taxonomy" id="1399419"/>
    <lineage>
        <taxon>Bacteria</taxon>
        <taxon>Pseudomonadati</taxon>
        <taxon>Pseudomonadota</taxon>
        <taxon>Alphaproteobacteria</taxon>
        <taxon>Hyphomicrobiales</taxon>
        <taxon>Nitrobacteraceae</taxon>
        <taxon>Bradyrhizobium</taxon>
    </lineage>
</organism>
<sequence length="339" mass="35046">MEKILAGWESLCASSSTLRFVDINLRSTGQVMFQDNPLTGILFLAAIAWGSYAAGVPHVAIAGVLALVVANLTALWLRVDRTALHAGLFGYNGILVGLALATFLSPNALLWVYVVIGGAVSAIAMLGTANAVKPLGLSSLTFPFVLTTWLLLLATYGFSGLVGTALPTGNVVAAFHSYEASPLKLMDLVQGVLQSISQVFLKASAVAALLLVIGLAVNSPAAAAFAIAGAIVAVLTAHLFGAESELITGGLLGFSPVLTAIALGAVFYQTNWRVAIYALLGTVVTVIAQAALNVALTPFAIPALTAPFVLVTWIFLLPRQCFEPAAAGTDDAVKARATR</sequence>
<dbReference type="EMBL" id="VITW01000004">
    <property type="protein sequence ID" value="TWB75964.1"/>
    <property type="molecule type" value="Genomic_DNA"/>
</dbReference>